<dbReference type="AlphaFoldDB" id="A0A1S7AVD3"/>
<sequence length="234" mass="26983">MEYVSKAELEKERTPSELWNWVKQKNDQIYYASDEGRKALRLHKGRTKQLMEEIYPLGIWAERKFGSTDQILLKPVIGSQNYDAIVIDKRTEPSTETYIEITQAHEGENDYWRRCQLLNKGYVFSNAPVIKSGKGKNLQVSIPETATPVEEGVKNELDRIVDAANRKANKNYPDNTSLIIFFDDTELSEERLKALNLPTLDDFVKKNLMNLNLTFTTLYLVGGAKVVFREYPIK</sequence>
<dbReference type="EMBL" id="QGLD01000021">
    <property type="protein sequence ID" value="RAL69988.1"/>
    <property type="molecule type" value="Genomic_DNA"/>
</dbReference>
<evidence type="ECO:0000313" key="4">
    <source>
        <dbReference type="Proteomes" id="UP000249146"/>
    </source>
</evidence>
<evidence type="ECO:0000313" key="1">
    <source>
        <dbReference type="EMBL" id="RAL69883.1"/>
    </source>
</evidence>
<accession>A0A1S7AVD3</accession>
<proteinExistence type="predicted"/>
<reference evidence="3 4" key="1">
    <citation type="submission" date="2018-05" db="EMBL/GenBank/DDBJ databases">
        <title>Draft genome sequences of Dehalococcoides mccartyi strains RC and KS.</title>
        <authorList>
            <person name="Higgins S.A."/>
            <person name="Padilla-Crespo E."/>
            <person name="Loeffler F.E."/>
        </authorList>
    </citation>
    <scope>NUCLEOTIDE SEQUENCE [LARGE SCALE GENOMIC DNA]</scope>
    <source>
        <strain evidence="2 3">KS</strain>
        <strain evidence="1 4">RC</strain>
    </source>
</reference>
<dbReference type="RefSeq" id="WP_011309996.1">
    <property type="nucleotide sequence ID" value="NZ_CP019968.1"/>
</dbReference>
<dbReference type="Proteomes" id="UP000248786">
    <property type="component" value="Unassembled WGS sequence"/>
</dbReference>
<evidence type="ECO:0000313" key="3">
    <source>
        <dbReference type="Proteomes" id="UP000248786"/>
    </source>
</evidence>
<evidence type="ECO:0000313" key="2">
    <source>
        <dbReference type="EMBL" id="RAL69988.1"/>
    </source>
</evidence>
<name>A0A1S7AVD3_9CHLR</name>
<dbReference type="OMA" id="VEHICST"/>
<protein>
    <submittedName>
        <fullName evidence="2">Uncharacterized protein</fullName>
    </submittedName>
</protein>
<dbReference type="Proteomes" id="UP000249146">
    <property type="component" value="Unassembled WGS sequence"/>
</dbReference>
<comment type="caution">
    <text evidence="2">The sequence shown here is derived from an EMBL/GenBank/DDBJ whole genome shotgun (WGS) entry which is preliminary data.</text>
</comment>
<dbReference type="EMBL" id="QGLC01000001">
    <property type="protein sequence ID" value="RAL69883.1"/>
    <property type="molecule type" value="Genomic_DNA"/>
</dbReference>
<organism evidence="2 3">
    <name type="scientific">Dehalococcoides mccartyi</name>
    <dbReference type="NCBI Taxonomy" id="61435"/>
    <lineage>
        <taxon>Bacteria</taxon>
        <taxon>Bacillati</taxon>
        <taxon>Chloroflexota</taxon>
        <taxon>Dehalococcoidia</taxon>
        <taxon>Dehalococcoidales</taxon>
        <taxon>Dehalococcoidaceae</taxon>
        <taxon>Dehalococcoides</taxon>
    </lineage>
</organism>
<gene>
    <name evidence="2" type="ORF">C1G86_1634</name>
    <name evidence="1" type="ORF">C1G87_0018</name>
</gene>